<dbReference type="AlphaFoldDB" id="A0A2G1WAX0"/>
<evidence type="ECO:0000313" key="2">
    <source>
        <dbReference type="Proteomes" id="UP000225740"/>
    </source>
</evidence>
<protein>
    <submittedName>
        <fullName evidence="1">Uncharacterized protein</fullName>
    </submittedName>
</protein>
<dbReference type="EMBL" id="NIZW01000006">
    <property type="protein sequence ID" value="PHQ35779.1"/>
    <property type="molecule type" value="Genomic_DNA"/>
</dbReference>
<dbReference type="Proteomes" id="UP000225740">
    <property type="component" value="Unassembled WGS sequence"/>
</dbReference>
<sequence length="110" mass="12286">MADRRPFSPFKTWQPRLIEIPRRTPVEEFLSTQSSLAAYKGIYETDHIEPNRIPSASFAGCARAVRLANAAATMLLCRVGFRGRLGGDRLLCNGCSCHQFVLPIDRIGLH</sequence>
<gene>
    <name evidence="1" type="ORF">CEE69_09315</name>
</gene>
<organism evidence="1 2">
    <name type="scientific">Rhodopirellula bahusiensis</name>
    <dbReference type="NCBI Taxonomy" id="2014065"/>
    <lineage>
        <taxon>Bacteria</taxon>
        <taxon>Pseudomonadati</taxon>
        <taxon>Planctomycetota</taxon>
        <taxon>Planctomycetia</taxon>
        <taxon>Pirellulales</taxon>
        <taxon>Pirellulaceae</taxon>
        <taxon>Rhodopirellula</taxon>
    </lineage>
</organism>
<accession>A0A2G1WAX0</accession>
<proteinExistence type="predicted"/>
<name>A0A2G1WAX0_9BACT</name>
<comment type="caution">
    <text evidence="1">The sequence shown here is derived from an EMBL/GenBank/DDBJ whole genome shotgun (WGS) entry which is preliminary data.</text>
</comment>
<evidence type="ECO:0000313" key="1">
    <source>
        <dbReference type="EMBL" id="PHQ35779.1"/>
    </source>
</evidence>
<keyword evidence="2" id="KW-1185">Reference proteome</keyword>
<reference evidence="1 2" key="1">
    <citation type="submission" date="2017-06" db="EMBL/GenBank/DDBJ databases">
        <title>Description of Rhodopirellula bahusiensis sp. nov.</title>
        <authorList>
            <person name="Kizina J."/>
            <person name="Harder J."/>
        </authorList>
    </citation>
    <scope>NUCLEOTIDE SEQUENCE [LARGE SCALE GENOMIC DNA]</scope>
    <source>
        <strain evidence="1 2">SWK21</strain>
    </source>
</reference>